<sequence>MRLAYVRHAEQQMRRRGITKADVSEVLTEHRRRGVSYLSKDHADRMVYEVNLEGGRLVVVTSPPVEDTSPTGEVLIITAYWR</sequence>
<dbReference type="Pfam" id="PF14076">
    <property type="entry name" value="DUF4258"/>
    <property type="match status" value="1"/>
</dbReference>
<evidence type="ECO:0000313" key="2">
    <source>
        <dbReference type="Proteomes" id="UP001501536"/>
    </source>
</evidence>
<proteinExistence type="predicted"/>
<gene>
    <name evidence="1" type="ORF">GCM10022377_10390</name>
</gene>
<evidence type="ECO:0000313" key="1">
    <source>
        <dbReference type="EMBL" id="GAA3699311.1"/>
    </source>
</evidence>
<comment type="caution">
    <text evidence="1">The sequence shown here is derived from an EMBL/GenBank/DDBJ whole genome shotgun (WGS) entry which is preliminary data.</text>
</comment>
<dbReference type="EMBL" id="BAABCJ010000001">
    <property type="protein sequence ID" value="GAA3699311.1"/>
    <property type="molecule type" value="Genomic_DNA"/>
</dbReference>
<protein>
    <recommendedName>
        <fullName evidence="3">DUF4258 domain-containing protein</fullName>
    </recommendedName>
</protein>
<dbReference type="Proteomes" id="UP001501536">
    <property type="component" value="Unassembled WGS sequence"/>
</dbReference>
<organism evidence="1 2">
    <name type="scientific">Zhihengliuella alba</name>
    <dbReference type="NCBI Taxonomy" id="547018"/>
    <lineage>
        <taxon>Bacteria</taxon>
        <taxon>Bacillati</taxon>
        <taxon>Actinomycetota</taxon>
        <taxon>Actinomycetes</taxon>
        <taxon>Micrococcales</taxon>
        <taxon>Micrococcaceae</taxon>
        <taxon>Zhihengliuella</taxon>
    </lineage>
</organism>
<accession>A0ABP7D4L5</accession>
<dbReference type="InterPro" id="IPR025354">
    <property type="entry name" value="DUF4258"/>
</dbReference>
<name>A0ABP7D4L5_9MICC</name>
<dbReference type="RefSeq" id="WP_425582920.1">
    <property type="nucleotide sequence ID" value="NZ_BAABCJ010000001.1"/>
</dbReference>
<reference evidence="2" key="1">
    <citation type="journal article" date="2019" name="Int. J. Syst. Evol. Microbiol.">
        <title>The Global Catalogue of Microorganisms (GCM) 10K type strain sequencing project: providing services to taxonomists for standard genome sequencing and annotation.</title>
        <authorList>
            <consortium name="The Broad Institute Genomics Platform"/>
            <consortium name="The Broad Institute Genome Sequencing Center for Infectious Disease"/>
            <person name="Wu L."/>
            <person name="Ma J."/>
        </authorList>
    </citation>
    <scope>NUCLEOTIDE SEQUENCE [LARGE SCALE GENOMIC DNA]</scope>
    <source>
        <strain evidence="2">JCM 16961</strain>
    </source>
</reference>
<keyword evidence="2" id="KW-1185">Reference proteome</keyword>
<evidence type="ECO:0008006" key="3">
    <source>
        <dbReference type="Google" id="ProtNLM"/>
    </source>
</evidence>